<evidence type="ECO:0000256" key="2">
    <source>
        <dbReference type="ARBA" id="ARBA00004613"/>
    </source>
</evidence>
<dbReference type="InterPro" id="IPR017853">
    <property type="entry name" value="GH"/>
</dbReference>
<protein>
    <recommendedName>
        <fullName evidence="4">chitinase</fullName>
        <ecNumber evidence="4">3.2.1.14</ecNumber>
    </recommendedName>
</protein>
<evidence type="ECO:0000256" key="1">
    <source>
        <dbReference type="ARBA" id="ARBA00000822"/>
    </source>
</evidence>
<keyword evidence="7" id="KW-0146">Chitin degradation</keyword>
<dbReference type="EC" id="3.2.1.14" evidence="4"/>
<comment type="caution">
    <text evidence="13">The sequence shown here is derived from an EMBL/GenBank/DDBJ whole genome shotgun (WGS) entry which is preliminary data.</text>
</comment>
<evidence type="ECO:0000256" key="6">
    <source>
        <dbReference type="ARBA" id="ARBA00022801"/>
    </source>
</evidence>
<keyword evidence="10" id="KW-0624">Polysaccharide degradation</keyword>
<dbReference type="Gene3D" id="3.10.50.10">
    <property type="match status" value="1"/>
</dbReference>
<keyword evidence="5" id="KW-0964">Secreted</keyword>
<name>A0A9P6U5S8_9FUNG</name>
<reference evidence="13" key="1">
    <citation type="journal article" date="2020" name="Fungal Divers.">
        <title>Resolving the Mortierellaceae phylogeny through synthesis of multi-gene phylogenetics and phylogenomics.</title>
        <authorList>
            <person name="Vandepol N."/>
            <person name="Liber J."/>
            <person name="Desiro A."/>
            <person name="Na H."/>
            <person name="Kennedy M."/>
            <person name="Barry K."/>
            <person name="Grigoriev I.V."/>
            <person name="Miller A.N."/>
            <person name="O'Donnell K."/>
            <person name="Stajich J.E."/>
            <person name="Bonito G."/>
        </authorList>
    </citation>
    <scope>NUCLEOTIDE SEQUENCE</scope>
    <source>
        <strain evidence="13">BC1065</strain>
    </source>
</reference>
<keyword evidence="6 11" id="KW-0378">Hydrolase</keyword>
<dbReference type="AlphaFoldDB" id="A0A9P6U5S8"/>
<dbReference type="PROSITE" id="PS51910">
    <property type="entry name" value="GH18_2"/>
    <property type="match status" value="1"/>
</dbReference>
<proteinExistence type="inferred from homology"/>
<accession>A0A9P6U5S8</accession>
<dbReference type="PANTHER" id="PTHR11177">
    <property type="entry name" value="CHITINASE"/>
    <property type="match status" value="1"/>
</dbReference>
<dbReference type="EMBL" id="JAAAJB010000237">
    <property type="protein sequence ID" value="KAG0260801.1"/>
    <property type="molecule type" value="Genomic_DNA"/>
</dbReference>
<dbReference type="GO" id="GO:0006032">
    <property type="term" value="P:chitin catabolic process"/>
    <property type="evidence" value="ECO:0007669"/>
    <property type="project" value="UniProtKB-KW"/>
</dbReference>
<dbReference type="InterPro" id="IPR050314">
    <property type="entry name" value="Glycosyl_Hydrlase_18"/>
</dbReference>
<dbReference type="Proteomes" id="UP000807716">
    <property type="component" value="Unassembled WGS sequence"/>
</dbReference>
<evidence type="ECO:0000313" key="13">
    <source>
        <dbReference type="EMBL" id="KAG0260801.1"/>
    </source>
</evidence>
<comment type="similarity">
    <text evidence="3">Belongs to the glycosyl hydrolase 18 family. Chitinase class V subfamily.</text>
</comment>
<evidence type="ECO:0000256" key="3">
    <source>
        <dbReference type="ARBA" id="ARBA00008682"/>
    </source>
</evidence>
<evidence type="ECO:0000313" key="14">
    <source>
        <dbReference type="Proteomes" id="UP000807716"/>
    </source>
</evidence>
<dbReference type="InterPro" id="IPR011583">
    <property type="entry name" value="Chitinase_II/V-like_cat"/>
</dbReference>
<dbReference type="FunFam" id="3.10.50.10:FF:000005">
    <property type="entry name" value="Endochitinase B1"/>
    <property type="match status" value="1"/>
</dbReference>
<comment type="subcellular location">
    <subcellularLocation>
        <location evidence="2">Secreted</location>
    </subcellularLocation>
</comment>
<comment type="catalytic activity">
    <reaction evidence="1">
        <text>Random endo-hydrolysis of N-acetyl-beta-D-glucosaminide (1-&gt;4)-beta-linkages in chitin and chitodextrins.</text>
        <dbReference type="EC" id="3.2.1.14"/>
    </reaction>
</comment>
<gene>
    <name evidence="13" type="ORF">DFQ27_003319</name>
</gene>
<organism evidence="13 14">
    <name type="scientific">Actinomortierella ambigua</name>
    <dbReference type="NCBI Taxonomy" id="1343610"/>
    <lineage>
        <taxon>Eukaryota</taxon>
        <taxon>Fungi</taxon>
        <taxon>Fungi incertae sedis</taxon>
        <taxon>Mucoromycota</taxon>
        <taxon>Mortierellomycotina</taxon>
        <taxon>Mortierellomycetes</taxon>
        <taxon>Mortierellales</taxon>
        <taxon>Mortierellaceae</taxon>
        <taxon>Actinomortierella</taxon>
    </lineage>
</organism>
<evidence type="ECO:0000256" key="9">
    <source>
        <dbReference type="ARBA" id="ARBA00023295"/>
    </source>
</evidence>
<dbReference type="FunFam" id="3.20.20.80:FF:000075">
    <property type="entry name" value="Sporulation-specific chitinase"/>
    <property type="match status" value="1"/>
</dbReference>
<dbReference type="InterPro" id="IPR029070">
    <property type="entry name" value="Chitinase_insertion_sf"/>
</dbReference>
<dbReference type="OrthoDB" id="76388at2759"/>
<dbReference type="GO" id="GO:0008061">
    <property type="term" value="F:chitin binding"/>
    <property type="evidence" value="ECO:0007669"/>
    <property type="project" value="InterPro"/>
</dbReference>
<dbReference type="Pfam" id="PF00704">
    <property type="entry name" value="Glyco_hydro_18"/>
    <property type="match status" value="1"/>
</dbReference>
<dbReference type="SMART" id="SM00636">
    <property type="entry name" value="Glyco_18"/>
    <property type="match status" value="1"/>
</dbReference>
<evidence type="ECO:0000259" key="12">
    <source>
        <dbReference type="PROSITE" id="PS51910"/>
    </source>
</evidence>
<evidence type="ECO:0000256" key="11">
    <source>
        <dbReference type="RuleBase" id="RU000489"/>
    </source>
</evidence>
<dbReference type="GO" id="GO:0000272">
    <property type="term" value="P:polysaccharide catabolic process"/>
    <property type="evidence" value="ECO:0007669"/>
    <property type="project" value="UniProtKB-KW"/>
</dbReference>
<keyword evidence="8" id="KW-0119">Carbohydrate metabolism</keyword>
<dbReference type="GO" id="GO:0008843">
    <property type="term" value="F:endochitinase activity"/>
    <property type="evidence" value="ECO:0007669"/>
    <property type="project" value="UniProtKB-EC"/>
</dbReference>
<keyword evidence="14" id="KW-1185">Reference proteome</keyword>
<dbReference type="PROSITE" id="PS01095">
    <property type="entry name" value="GH18_1"/>
    <property type="match status" value="1"/>
</dbReference>
<dbReference type="SUPFAM" id="SSF54556">
    <property type="entry name" value="Chitinase insertion domain"/>
    <property type="match status" value="1"/>
</dbReference>
<dbReference type="SUPFAM" id="SSF51445">
    <property type="entry name" value="(Trans)glycosidases"/>
    <property type="match status" value="1"/>
</dbReference>
<evidence type="ECO:0000256" key="10">
    <source>
        <dbReference type="ARBA" id="ARBA00023326"/>
    </source>
</evidence>
<evidence type="ECO:0000256" key="7">
    <source>
        <dbReference type="ARBA" id="ARBA00023024"/>
    </source>
</evidence>
<evidence type="ECO:0000256" key="8">
    <source>
        <dbReference type="ARBA" id="ARBA00023277"/>
    </source>
</evidence>
<dbReference type="CDD" id="cd06548">
    <property type="entry name" value="GH18_chitinase"/>
    <property type="match status" value="1"/>
</dbReference>
<evidence type="ECO:0000256" key="5">
    <source>
        <dbReference type="ARBA" id="ARBA00022525"/>
    </source>
</evidence>
<evidence type="ECO:0000256" key="4">
    <source>
        <dbReference type="ARBA" id="ARBA00012729"/>
    </source>
</evidence>
<feature type="domain" description="GH18" evidence="12">
    <location>
        <begin position="32"/>
        <end position="389"/>
    </location>
</feature>
<dbReference type="InterPro" id="IPR001223">
    <property type="entry name" value="Glyco_hydro18_cat"/>
</dbReference>
<keyword evidence="9 11" id="KW-0326">Glycosidase</keyword>
<dbReference type="PANTHER" id="PTHR11177:SF317">
    <property type="entry name" value="CHITINASE 12-RELATED"/>
    <property type="match status" value="1"/>
</dbReference>
<dbReference type="Gene3D" id="3.20.20.80">
    <property type="entry name" value="Glycosidases"/>
    <property type="match status" value="1"/>
</dbReference>
<sequence>MDALQPIGQAAQAVLGHPFGHQHPVGHETIPLVICTYFVAWAIYARSHKPLDLPADKLTHILYAFANLNSDGRVVLGDPWADIDKHDEGVPWTDKKELHGNLRQLGLLKKRHRNLKVSLSIGGWTWSTNFAAVASSSKTRQVFVRTSIELMNDLGLDGLDIDWEYPKSHSEGHDYVKLLRELRHGLDHYAASKGDSQRYLLTAAMPCGESNYKQMDLGAMAHYLDYFYLMAYDLAGSWSDRAGHQANLFGGEQSVHHAVQHYIRSGVPSRKLVMGMPIYGRAFQNTQGIGHPYQGVGQGSWEQGVYDYKQLPLPGAVEYYDQAAGASYSYDGTKGELITYDSPMVLETKSQYIVDHKLGGAMFWESSADHPTGHHRSILDTIHNAFVRRGQRLDQSLNHVHYPTSVYENVRQGL</sequence>
<dbReference type="GO" id="GO:0005576">
    <property type="term" value="C:extracellular region"/>
    <property type="evidence" value="ECO:0007669"/>
    <property type="project" value="UniProtKB-SubCell"/>
</dbReference>
<dbReference type="InterPro" id="IPR001579">
    <property type="entry name" value="Glyco_hydro_18_chit_AS"/>
</dbReference>